<dbReference type="Proteomes" id="UP000646244">
    <property type="component" value="Unassembled WGS sequence"/>
</dbReference>
<comment type="caution">
    <text evidence="1">The sequence shown here is derived from an EMBL/GenBank/DDBJ whole genome shotgun (WGS) entry which is preliminary data.</text>
</comment>
<evidence type="ECO:0000313" key="1">
    <source>
        <dbReference type="EMBL" id="GHC41333.1"/>
    </source>
</evidence>
<dbReference type="EMBL" id="BMVB01000004">
    <property type="protein sequence ID" value="GHC41333.1"/>
    <property type="molecule type" value="Genomic_DNA"/>
</dbReference>
<reference evidence="1" key="2">
    <citation type="submission" date="2020-09" db="EMBL/GenBank/DDBJ databases">
        <authorList>
            <person name="Sun Q."/>
            <person name="Ohkuma M."/>
        </authorList>
    </citation>
    <scope>NUCLEOTIDE SEQUENCE</scope>
    <source>
        <strain evidence="1">JCM 4633</strain>
    </source>
</reference>
<proteinExistence type="predicted"/>
<gene>
    <name evidence="1" type="ORF">GCM10010507_14530</name>
</gene>
<reference evidence="1" key="1">
    <citation type="journal article" date="2014" name="Int. J. Syst. Evol. Microbiol.">
        <title>Complete genome sequence of Corynebacterium casei LMG S-19264T (=DSM 44701T), isolated from a smear-ripened cheese.</title>
        <authorList>
            <consortium name="US DOE Joint Genome Institute (JGI-PGF)"/>
            <person name="Walter F."/>
            <person name="Albersmeier A."/>
            <person name="Kalinowski J."/>
            <person name="Ruckert C."/>
        </authorList>
    </citation>
    <scope>NUCLEOTIDE SEQUENCE</scope>
    <source>
        <strain evidence="1">JCM 4633</strain>
    </source>
</reference>
<dbReference type="RefSeq" id="WP_190108827.1">
    <property type="nucleotide sequence ID" value="NZ_BMVB01000004.1"/>
</dbReference>
<protein>
    <submittedName>
        <fullName evidence="1">Uncharacterized protein</fullName>
    </submittedName>
</protein>
<accession>A0A918WG42</accession>
<evidence type="ECO:0000313" key="2">
    <source>
        <dbReference type="Proteomes" id="UP000646244"/>
    </source>
</evidence>
<organism evidence="1 2">
    <name type="scientific">Streptomyces cinnamoneus</name>
    <name type="common">Streptoverticillium cinnamoneum</name>
    <dbReference type="NCBI Taxonomy" id="53446"/>
    <lineage>
        <taxon>Bacteria</taxon>
        <taxon>Bacillati</taxon>
        <taxon>Actinomycetota</taxon>
        <taxon>Actinomycetes</taxon>
        <taxon>Kitasatosporales</taxon>
        <taxon>Streptomycetaceae</taxon>
        <taxon>Streptomyces</taxon>
        <taxon>Streptomyces cinnamoneus group</taxon>
    </lineage>
</organism>
<name>A0A918WG42_STRCJ</name>
<sequence length="55" mass="6422">MPHTPEQVSEARTRKRCEECQRIKGEYYAASRTGDRERAAYWTTAMGLHQREAHA</sequence>
<dbReference type="AlphaFoldDB" id="A0A918WG42"/>